<protein>
    <recommendedName>
        <fullName evidence="3">VWFA domain-containing protein</fullName>
    </recommendedName>
</protein>
<dbReference type="OrthoDB" id="2142040at2759"/>
<sequence length="907" mass="100639">MPKTSLNDSFIIINHLHTFNRTSSPNLKKYMWYQQGTSTINVNMGHDASSKNHCMFHPNYESTRHDPSMESQSAAEEEKHHHGSLLNIWFRICNGSQDKKLLVAAFVGVHPYHPPRCFVVHVPPVLLWRFFRRYYELTVTVKLSTLSATQKILPTLTKPESVSQHARSLSSEGEKIELPSMPYTAPTMEIERPVPNSICSLCQMKINQASSSMGNIIEGGLEDTQAEEMGTTIVLNKPSLHIFDPLPATEGPTRNLSQVEFQVTSRPTICGMRTEIFAKEGDAVRYEEQVRMVDEATGTVAPALVPYESESSLPIEEQPSSNPIPLLYDALMEPSIREIIPTESYNEPFCLKFEESSPKILPALVNTPSESDSFPLAEEPLISPIHLACETSPEASEVPMVYVEESGAQMFEVPNDTSKFESGPSLFAAAEEDIYVALAEIQDTEAFTAGDPIICEEVDPAVNAAEPLEPEVYAEEPYIENERSMVDEEAAEHEVYAEEPFIESEMPMVYAEAVEVEVYTISEEPQYEDSIWPVYAKYAGPTEVCEEEGCAETAGPTEACEEEGCAETVGPTEVYEEEVCAEAAGPTEVCEEEGCAETADPREVCEEVAYAEPADAREVCEEVVYAEPADPQAIAYQESIGPELCVESVEPAELFCVEESVYAVPGIQSELTYIDSPAPVLSTPAEFQANLDSYVENAGLEMFFPPSNTYLSTVSQKAAWLRNDRTTDLGTPQNVRRLTRLSLYHPVIYCDDSGSMLGSPFETQKQLVSRIARVATRIVPSEFGLDLYFINRGSFHNLAPWQIDSALRSVQPTGWTAIGSNLKSRILQPLVYDTLNWGKRLARPLLICVITDGSPTEYESTFKNVIVECRRRIQAAGYNSTAVRFSISQIGNDSSAARFLDELRNDG</sequence>
<dbReference type="InterPro" id="IPR036465">
    <property type="entry name" value="vWFA_dom_sf"/>
</dbReference>
<proteinExistence type="predicted"/>
<evidence type="ECO:0008006" key="3">
    <source>
        <dbReference type="Google" id="ProtNLM"/>
    </source>
</evidence>
<keyword evidence="2" id="KW-1185">Reference proteome</keyword>
<dbReference type="PANTHER" id="PTHR34706:SF3">
    <property type="entry name" value="ANKYRIN REPEAT PROTEIN (AFU_ORTHOLOGUE AFUA_7G06200)"/>
    <property type="match status" value="1"/>
</dbReference>
<evidence type="ECO:0000313" key="1">
    <source>
        <dbReference type="EMBL" id="KIJ34860.1"/>
    </source>
</evidence>
<dbReference type="CDD" id="cd00198">
    <property type="entry name" value="vWFA"/>
    <property type="match status" value="1"/>
</dbReference>
<evidence type="ECO:0000313" key="2">
    <source>
        <dbReference type="Proteomes" id="UP000054279"/>
    </source>
</evidence>
<organism evidence="1 2">
    <name type="scientific">Sphaerobolus stellatus (strain SS14)</name>
    <dbReference type="NCBI Taxonomy" id="990650"/>
    <lineage>
        <taxon>Eukaryota</taxon>
        <taxon>Fungi</taxon>
        <taxon>Dikarya</taxon>
        <taxon>Basidiomycota</taxon>
        <taxon>Agaricomycotina</taxon>
        <taxon>Agaricomycetes</taxon>
        <taxon>Phallomycetidae</taxon>
        <taxon>Geastrales</taxon>
        <taxon>Sphaerobolaceae</taxon>
        <taxon>Sphaerobolus</taxon>
    </lineage>
</organism>
<dbReference type="AlphaFoldDB" id="A0A0C9VBJ5"/>
<name>A0A0C9VBJ5_SPHS4</name>
<reference evidence="1 2" key="1">
    <citation type="submission" date="2014-06" db="EMBL/GenBank/DDBJ databases">
        <title>Evolutionary Origins and Diversification of the Mycorrhizal Mutualists.</title>
        <authorList>
            <consortium name="DOE Joint Genome Institute"/>
            <consortium name="Mycorrhizal Genomics Consortium"/>
            <person name="Kohler A."/>
            <person name="Kuo A."/>
            <person name="Nagy L.G."/>
            <person name="Floudas D."/>
            <person name="Copeland A."/>
            <person name="Barry K.W."/>
            <person name="Cichocki N."/>
            <person name="Veneault-Fourrey C."/>
            <person name="LaButti K."/>
            <person name="Lindquist E.A."/>
            <person name="Lipzen A."/>
            <person name="Lundell T."/>
            <person name="Morin E."/>
            <person name="Murat C."/>
            <person name="Riley R."/>
            <person name="Ohm R."/>
            <person name="Sun H."/>
            <person name="Tunlid A."/>
            <person name="Henrissat B."/>
            <person name="Grigoriev I.V."/>
            <person name="Hibbett D.S."/>
            <person name="Martin F."/>
        </authorList>
    </citation>
    <scope>NUCLEOTIDE SEQUENCE [LARGE SCALE GENOMIC DNA]</scope>
    <source>
        <strain evidence="1 2">SS14</strain>
    </source>
</reference>
<dbReference type="EMBL" id="KN837195">
    <property type="protein sequence ID" value="KIJ34860.1"/>
    <property type="molecule type" value="Genomic_DNA"/>
</dbReference>
<dbReference type="Proteomes" id="UP000054279">
    <property type="component" value="Unassembled WGS sequence"/>
</dbReference>
<dbReference type="SUPFAM" id="SSF53300">
    <property type="entry name" value="vWA-like"/>
    <property type="match status" value="1"/>
</dbReference>
<dbReference type="PANTHER" id="PTHR34706">
    <property type="entry name" value="SLR1338 PROTEIN"/>
    <property type="match status" value="1"/>
</dbReference>
<accession>A0A0C9VBJ5</accession>
<dbReference type="HOGENOM" id="CLU_320078_0_0_1"/>
<gene>
    <name evidence="1" type="ORF">M422DRAFT_51796</name>
</gene>